<organism evidence="1 2">
    <name type="scientific">Klebsiella quasipneumoniae</name>
    <dbReference type="NCBI Taxonomy" id="1463165"/>
    <lineage>
        <taxon>Bacteria</taxon>
        <taxon>Pseudomonadati</taxon>
        <taxon>Pseudomonadota</taxon>
        <taxon>Gammaproteobacteria</taxon>
        <taxon>Enterobacterales</taxon>
        <taxon>Enterobacteriaceae</taxon>
        <taxon>Klebsiella/Raoultella group</taxon>
        <taxon>Klebsiella</taxon>
        <taxon>Klebsiella pneumoniae complex</taxon>
    </lineage>
</organism>
<dbReference type="AlphaFoldDB" id="A0A2A5MMC0"/>
<dbReference type="InterPro" id="IPR021556">
    <property type="entry name" value="DUF2950"/>
</dbReference>
<proteinExistence type="predicted"/>
<sequence length="268" mass="29511">MRNPLPIALFTLMLSPLAAFAQQQYATPEQAANALAEAIGQQNDAALSEVLGDNWQHFLPPDGIDPTAVDRFQRDWQVKHVIVQQGEKAWLDVGSEAWRLPVPIVKASQGWRFDMAAGEEEILTRAIGRNELSAIAAMHAYVDAQQDYYQLNHRWAQKIISSEGKKDGLYWPTSPGEAPSPLGPAFSPTVPGSGYHGYRFRIITGRDEQSVALLAWPVAWGETGVMSFMIDQHDTVYQANLGEESAAKAQAITRFAPDADAGWQVVNP</sequence>
<comment type="caution">
    <text evidence="1">The sequence shown here is derived from an EMBL/GenBank/DDBJ whole genome shotgun (WGS) entry which is preliminary data.</text>
</comment>
<accession>A0A2A5MMC0</accession>
<dbReference type="STRING" id="1463164.KQS06HV_40097"/>
<dbReference type="EMBL" id="NXHG01000003">
    <property type="protein sequence ID" value="PCM62061.1"/>
    <property type="molecule type" value="Genomic_DNA"/>
</dbReference>
<reference evidence="1 2" key="1">
    <citation type="submission" date="2017-09" db="EMBL/GenBank/DDBJ databases">
        <title>Mdr eskape-Ghana.</title>
        <authorList>
            <person name="Agyepong N."/>
            <person name="Janice J."/>
            <person name="Samuelsen O."/>
            <person name="Owusu-Ofori A."/>
            <person name="Sundsfjord A."/>
            <person name="Essack S."/>
            <person name="Pedersen T."/>
        </authorList>
    </citation>
    <scope>NUCLEOTIDE SEQUENCE [LARGE SCALE GENOMIC DNA]</scope>
    <source>
        <strain evidence="1 2">46</strain>
    </source>
</reference>
<evidence type="ECO:0000313" key="1">
    <source>
        <dbReference type="EMBL" id="PCM62061.1"/>
    </source>
</evidence>
<dbReference type="RefSeq" id="WP_080936181.1">
    <property type="nucleotide sequence ID" value="NZ_AP021950.1"/>
</dbReference>
<gene>
    <name evidence="1" type="ORF">CP911_07645</name>
</gene>
<dbReference type="Pfam" id="PF11453">
    <property type="entry name" value="DUF2950"/>
    <property type="match status" value="1"/>
</dbReference>
<protein>
    <submittedName>
        <fullName evidence="1">DUF2950 domain-containing protein</fullName>
    </submittedName>
</protein>
<evidence type="ECO:0000313" key="2">
    <source>
        <dbReference type="Proteomes" id="UP000217648"/>
    </source>
</evidence>
<name>A0A2A5MMC0_9ENTR</name>
<dbReference type="Proteomes" id="UP000217648">
    <property type="component" value="Unassembled WGS sequence"/>
</dbReference>